<reference evidence="2 3" key="2">
    <citation type="submission" date="2024-10" db="EMBL/GenBank/DDBJ databases">
        <authorList>
            <person name="Ryan C."/>
        </authorList>
    </citation>
    <scope>NUCLEOTIDE SEQUENCE [LARGE SCALE GENOMIC DNA]</scope>
</reference>
<dbReference type="PANTHER" id="PTHR35545:SF27">
    <property type="entry name" value="FBD DOMAIN-CONTAINING PROTEIN"/>
    <property type="match status" value="1"/>
</dbReference>
<dbReference type="SUPFAM" id="SSF81383">
    <property type="entry name" value="F-box domain"/>
    <property type="match status" value="1"/>
</dbReference>
<dbReference type="Proteomes" id="UP001497457">
    <property type="component" value="Chromosome 8b"/>
</dbReference>
<dbReference type="AlphaFoldDB" id="A0ABC9FZZ1"/>
<feature type="domain" description="F-box" evidence="1">
    <location>
        <begin position="14"/>
        <end position="50"/>
    </location>
</feature>
<dbReference type="Gene3D" id="3.80.10.10">
    <property type="entry name" value="Ribonuclease Inhibitor"/>
    <property type="match status" value="1"/>
</dbReference>
<dbReference type="InterPro" id="IPR036047">
    <property type="entry name" value="F-box-like_dom_sf"/>
</dbReference>
<organism evidence="2 3">
    <name type="scientific">Urochloa decumbens</name>
    <dbReference type="NCBI Taxonomy" id="240449"/>
    <lineage>
        <taxon>Eukaryota</taxon>
        <taxon>Viridiplantae</taxon>
        <taxon>Streptophyta</taxon>
        <taxon>Embryophyta</taxon>
        <taxon>Tracheophyta</taxon>
        <taxon>Spermatophyta</taxon>
        <taxon>Magnoliopsida</taxon>
        <taxon>Liliopsida</taxon>
        <taxon>Poales</taxon>
        <taxon>Poaceae</taxon>
        <taxon>PACMAD clade</taxon>
        <taxon>Panicoideae</taxon>
        <taxon>Panicodae</taxon>
        <taxon>Paniceae</taxon>
        <taxon>Melinidinae</taxon>
        <taxon>Urochloa</taxon>
    </lineage>
</organism>
<dbReference type="InterPro" id="IPR001810">
    <property type="entry name" value="F-box_dom"/>
</dbReference>
<reference evidence="3" key="1">
    <citation type="submission" date="2024-06" db="EMBL/GenBank/DDBJ databases">
        <authorList>
            <person name="Ryan C."/>
        </authorList>
    </citation>
    <scope>NUCLEOTIDE SEQUENCE [LARGE SCALE GENOMIC DNA]</scope>
</reference>
<evidence type="ECO:0000259" key="1">
    <source>
        <dbReference type="PROSITE" id="PS50181"/>
    </source>
</evidence>
<dbReference type="Gene3D" id="1.20.1280.50">
    <property type="match status" value="1"/>
</dbReference>
<proteinExistence type="predicted"/>
<dbReference type="InterPro" id="IPR055357">
    <property type="entry name" value="LRR_At1g61320_AtMIF1"/>
</dbReference>
<evidence type="ECO:0000313" key="3">
    <source>
        <dbReference type="Proteomes" id="UP001497457"/>
    </source>
</evidence>
<dbReference type="Pfam" id="PF23622">
    <property type="entry name" value="LRR_At1g61320_AtMIF1"/>
    <property type="match status" value="1"/>
</dbReference>
<dbReference type="Pfam" id="PF00646">
    <property type="entry name" value="F-box"/>
    <property type="match status" value="1"/>
</dbReference>
<accession>A0ABC9FZZ1</accession>
<dbReference type="PROSITE" id="PS50181">
    <property type="entry name" value="FBOX"/>
    <property type="match status" value="1"/>
</dbReference>
<evidence type="ECO:0000313" key="2">
    <source>
        <dbReference type="EMBL" id="CAL5085091.1"/>
    </source>
</evidence>
<keyword evidence="3" id="KW-1185">Reference proteome</keyword>
<protein>
    <recommendedName>
        <fullName evidence="1">F-box domain-containing protein</fullName>
    </recommendedName>
</protein>
<name>A0ABC9FZZ1_9POAL</name>
<dbReference type="InterPro" id="IPR032675">
    <property type="entry name" value="LRR_dom_sf"/>
</dbReference>
<sequence length="484" mass="54992">MDSNSRGTVISEEKDRLSMLPDDILFSILGRVDIRTAARTSALSTRWRSLPWLLPELDFDVKDFLPVPKPNPIEVSHMDEAMASLTKATSSFLAKPRSESSIITRLHISLYLNLSNHFSCDIGSLLSDVIDNGMLNGLDLVILDEKEPPDCLDEEMVQQAENVNGFFTAYPSMLVCLTKLSLYNVCFRKWDIHHILFDCCKQLKHLALFHCDAGLRSVWKIDAANSMLRALELYSCFFEKLEIVCLPKLEKLHWDTWTSHYSPLSFGFVPSLRELHLLCGATRNHKGFNLSELLCGTSYIHTLTLDFQGEKLWIHPEMKQLCTAFNKLRKLSVLGIFVEFDLVWTKAFLQAAPSVEILHIQVWEHACEADSEARNITFPDRTNPFWELQLDGSKNLLLKELQLVGFRPLEQQITFIRAVLERAPNLKRVVLKEDTEPCEDCDAIGNPSYSLTGHVFPKNKCDQDAVDKKITDGIVSSAQIIFGC</sequence>
<gene>
    <name evidence="2" type="ORF">URODEC1_LOCUS110904</name>
</gene>
<dbReference type="PANTHER" id="PTHR35545">
    <property type="entry name" value="F-BOX DOMAIN-CONTAINING PROTEIN"/>
    <property type="match status" value="1"/>
</dbReference>
<dbReference type="SUPFAM" id="SSF52047">
    <property type="entry name" value="RNI-like"/>
    <property type="match status" value="1"/>
</dbReference>
<dbReference type="EMBL" id="OZ075118">
    <property type="protein sequence ID" value="CAL5085091.1"/>
    <property type="molecule type" value="Genomic_DNA"/>
</dbReference>